<name>A0AA88D8R8_FICCA</name>
<reference evidence="1" key="1">
    <citation type="submission" date="2023-07" db="EMBL/GenBank/DDBJ databases">
        <title>draft genome sequence of fig (Ficus carica).</title>
        <authorList>
            <person name="Takahashi T."/>
            <person name="Nishimura K."/>
        </authorList>
    </citation>
    <scope>NUCLEOTIDE SEQUENCE</scope>
</reference>
<proteinExistence type="predicted"/>
<sequence length="61" mass="6874">MISMWSEMMSNELGGFPLISLLPWAKISSLCVILVKMECEIGSSEMRTPSFRRKLPLLDLG</sequence>
<keyword evidence="2" id="KW-1185">Reference proteome</keyword>
<evidence type="ECO:0000313" key="1">
    <source>
        <dbReference type="EMBL" id="GMN47246.1"/>
    </source>
</evidence>
<gene>
    <name evidence="1" type="ORF">TIFTF001_016433</name>
</gene>
<evidence type="ECO:0000313" key="2">
    <source>
        <dbReference type="Proteomes" id="UP001187192"/>
    </source>
</evidence>
<comment type="caution">
    <text evidence="1">The sequence shown here is derived from an EMBL/GenBank/DDBJ whole genome shotgun (WGS) entry which is preliminary data.</text>
</comment>
<dbReference type="AlphaFoldDB" id="A0AA88D8R8"/>
<dbReference type="Proteomes" id="UP001187192">
    <property type="component" value="Unassembled WGS sequence"/>
</dbReference>
<protein>
    <submittedName>
        <fullName evidence="1">Uncharacterized protein</fullName>
    </submittedName>
</protein>
<dbReference type="EMBL" id="BTGU01000025">
    <property type="protein sequence ID" value="GMN47246.1"/>
    <property type="molecule type" value="Genomic_DNA"/>
</dbReference>
<organism evidence="1 2">
    <name type="scientific">Ficus carica</name>
    <name type="common">Common fig</name>
    <dbReference type="NCBI Taxonomy" id="3494"/>
    <lineage>
        <taxon>Eukaryota</taxon>
        <taxon>Viridiplantae</taxon>
        <taxon>Streptophyta</taxon>
        <taxon>Embryophyta</taxon>
        <taxon>Tracheophyta</taxon>
        <taxon>Spermatophyta</taxon>
        <taxon>Magnoliopsida</taxon>
        <taxon>eudicotyledons</taxon>
        <taxon>Gunneridae</taxon>
        <taxon>Pentapetalae</taxon>
        <taxon>rosids</taxon>
        <taxon>fabids</taxon>
        <taxon>Rosales</taxon>
        <taxon>Moraceae</taxon>
        <taxon>Ficeae</taxon>
        <taxon>Ficus</taxon>
    </lineage>
</organism>
<accession>A0AA88D8R8</accession>